<keyword evidence="5" id="KW-1185">Reference proteome</keyword>
<accession>A0A2T3HMG3</accession>
<dbReference type="PROSITE" id="PS01124">
    <property type="entry name" value="HTH_ARAC_FAMILY_2"/>
    <property type="match status" value="1"/>
</dbReference>
<evidence type="ECO:0000259" key="3">
    <source>
        <dbReference type="PROSITE" id="PS01124"/>
    </source>
</evidence>
<dbReference type="AlphaFoldDB" id="A0A2T3HMG3"/>
<gene>
    <name evidence="4" type="ORF">C7T94_13885</name>
</gene>
<keyword evidence="2" id="KW-0804">Transcription</keyword>
<dbReference type="InterPro" id="IPR009057">
    <property type="entry name" value="Homeodomain-like_sf"/>
</dbReference>
<dbReference type="OrthoDB" id="2585681at2"/>
<proteinExistence type="predicted"/>
<dbReference type="SUPFAM" id="SSF46689">
    <property type="entry name" value="Homeodomain-like"/>
    <property type="match status" value="1"/>
</dbReference>
<feature type="domain" description="HTH araC/xylS-type" evidence="3">
    <location>
        <begin position="35"/>
        <end position="87"/>
    </location>
</feature>
<evidence type="ECO:0000256" key="2">
    <source>
        <dbReference type="ARBA" id="ARBA00023163"/>
    </source>
</evidence>
<name>A0A2T3HMG3_9SPHI</name>
<dbReference type="GO" id="GO:0003700">
    <property type="term" value="F:DNA-binding transcription factor activity"/>
    <property type="evidence" value="ECO:0007669"/>
    <property type="project" value="InterPro"/>
</dbReference>
<dbReference type="Gene3D" id="1.10.10.60">
    <property type="entry name" value="Homeodomain-like"/>
    <property type="match status" value="1"/>
</dbReference>
<dbReference type="InterPro" id="IPR018060">
    <property type="entry name" value="HTH_AraC"/>
</dbReference>
<organism evidence="4 5">
    <name type="scientific">Pedobacter yulinensis</name>
    <dbReference type="NCBI Taxonomy" id="2126353"/>
    <lineage>
        <taxon>Bacteria</taxon>
        <taxon>Pseudomonadati</taxon>
        <taxon>Bacteroidota</taxon>
        <taxon>Sphingobacteriia</taxon>
        <taxon>Sphingobacteriales</taxon>
        <taxon>Sphingobacteriaceae</taxon>
        <taxon>Pedobacter</taxon>
    </lineage>
</organism>
<evidence type="ECO:0000313" key="4">
    <source>
        <dbReference type="EMBL" id="PST83624.1"/>
    </source>
</evidence>
<comment type="caution">
    <text evidence="4">The sequence shown here is derived from an EMBL/GenBank/DDBJ whole genome shotgun (WGS) entry which is preliminary data.</text>
</comment>
<evidence type="ECO:0000313" key="5">
    <source>
        <dbReference type="Proteomes" id="UP000240912"/>
    </source>
</evidence>
<dbReference type="Proteomes" id="UP000240912">
    <property type="component" value="Unassembled WGS sequence"/>
</dbReference>
<protein>
    <recommendedName>
        <fullName evidence="3">HTH araC/xylS-type domain-containing protein</fullName>
    </recommendedName>
</protein>
<dbReference type="EMBL" id="PYLS01000005">
    <property type="protein sequence ID" value="PST83624.1"/>
    <property type="molecule type" value="Genomic_DNA"/>
</dbReference>
<evidence type="ECO:0000256" key="1">
    <source>
        <dbReference type="ARBA" id="ARBA00023015"/>
    </source>
</evidence>
<sequence length="92" mass="9837">MNSGPILTKSTAWPTPGGACSVTGNQLVRVCCRKLENAALDAAAQLLCFGTNHIEGIVPELGYDKPYYFSGLFKKCIGASPKGYRQKNKITG</sequence>
<dbReference type="GO" id="GO:0043565">
    <property type="term" value="F:sequence-specific DNA binding"/>
    <property type="evidence" value="ECO:0007669"/>
    <property type="project" value="InterPro"/>
</dbReference>
<reference evidence="4 5" key="1">
    <citation type="submission" date="2018-03" db="EMBL/GenBank/DDBJ databases">
        <authorList>
            <person name="Keele B.F."/>
        </authorList>
    </citation>
    <scope>NUCLEOTIDE SEQUENCE [LARGE SCALE GENOMIC DNA]</scope>
    <source>
        <strain evidence="4 5">YL28-9</strain>
    </source>
</reference>
<keyword evidence="1" id="KW-0805">Transcription regulation</keyword>